<reference evidence="1 2" key="1">
    <citation type="submission" date="2013-04" db="EMBL/GenBank/DDBJ databases">
        <authorList>
            <person name="Weinstock G."/>
            <person name="Sodergren E."/>
            <person name="Lobos E.A."/>
            <person name="Fulton L."/>
            <person name="Fulton R."/>
            <person name="Courtney L."/>
            <person name="Fronick C."/>
            <person name="O'Laughlin M."/>
            <person name="Godfrey J."/>
            <person name="Wilson R.M."/>
            <person name="Miner T."/>
            <person name="Farmer C."/>
            <person name="Delehaunty K."/>
            <person name="Cordes M."/>
            <person name="Minx P."/>
            <person name="Tomlinson C."/>
            <person name="Chen J."/>
            <person name="Wollam A."/>
            <person name="Pepin K.H."/>
            <person name="Palsikar V.B."/>
            <person name="Zhang X."/>
            <person name="Suruliraj S."/>
            <person name="Perna N.T."/>
            <person name="Plunkett G."/>
            <person name="Warren W."/>
            <person name="Mitreva M."/>
            <person name="Mardis E.R."/>
            <person name="Wilson R.K."/>
        </authorList>
    </citation>
    <scope>NUCLEOTIDE SEQUENCE [LARGE SCALE GENOMIC DNA]</scope>
    <source>
        <strain evidence="1 2">DSM 4568</strain>
    </source>
</reference>
<dbReference type="STRING" id="566551.HMPREF0201_00870"/>
<evidence type="ECO:0000313" key="2">
    <source>
        <dbReference type="Proteomes" id="UP000014585"/>
    </source>
</evidence>
<sequence length="74" mass="8572">MLPAHKEQSKAHARNKNRAFFSKFSGFWRYSEGWIQEGKEMRESQKEKTHHCGAGCVFLLHQPSERLVLNGLNA</sequence>
<gene>
    <name evidence="1" type="ORF">HMPREF0201_00870</name>
</gene>
<evidence type="ECO:0000313" key="1">
    <source>
        <dbReference type="EMBL" id="EPF19142.1"/>
    </source>
</evidence>
<dbReference type="HOGENOM" id="CLU_2680959_0_0_6"/>
<dbReference type="Proteomes" id="UP000014585">
    <property type="component" value="Unassembled WGS sequence"/>
</dbReference>
<proteinExistence type="predicted"/>
<dbReference type="EMBL" id="ATDT01000005">
    <property type="protein sequence ID" value="EPF19142.1"/>
    <property type="molecule type" value="Genomic_DNA"/>
</dbReference>
<accession>S3JG39</accession>
<comment type="caution">
    <text evidence="1">The sequence shown here is derived from an EMBL/GenBank/DDBJ whole genome shotgun (WGS) entry which is preliminary data.</text>
</comment>
<organism evidence="1 2">
    <name type="scientific">Cedecea davisae DSM 4568</name>
    <dbReference type="NCBI Taxonomy" id="566551"/>
    <lineage>
        <taxon>Bacteria</taxon>
        <taxon>Pseudomonadati</taxon>
        <taxon>Pseudomonadota</taxon>
        <taxon>Gammaproteobacteria</taxon>
        <taxon>Enterobacterales</taxon>
        <taxon>Enterobacteriaceae</taxon>
        <taxon>Cedecea</taxon>
    </lineage>
</organism>
<dbReference type="AlphaFoldDB" id="S3JG39"/>
<protein>
    <submittedName>
        <fullName evidence="1">Uncharacterized protein</fullName>
    </submittedName>
</protein>
<name>S3JG39_9ENTR</name>